<keyword evidence="2" id="KW-0521">NADP</keyword>
<dbReference type="AlphaFoldDB" id="A0A0G4MIW9"/>
<organism evidence="4 5">
    <name type="scientific">Verticillium longisporum</name>
    <name type="common">Verticillium dahliae var. longisporum</name>
    <dbReference type="NCBI Taxonomy" id="100787"/>
    <lineage>
        <taxon>Eukaryota</taxon>
        <taxon>Fungi</taxon>
        <taxon>Dikarya</taxon>
        <taxon>Ascomycota</taxon>
        <taxon>Pezizomycotina</taxon>
        <taxon>Sordariomycetes</taxon>
        <taxon>Hypocreomycetidae</taxon>
        <taxon>Glomerellales</taxon>
        <taxon>Plectosphaerellaceae</taxon>
        <taxon>Verticillium</taxon>
    </lineage>
</organism>
<dbReference type="InterPro" id="IPR020904">
    <property type="entry name" value="Sc_DH/Rdtase_CS"/>
</dbReference>
<sequence>MQGQCQIILELMGSHNLTKAVRLSDPVDTTAPYDVSGLAGKTILITGGALGIGAAFARQWASNGANIAVGDINDEAGQNLVAELRRDHPKGTHHYFHCDVAFFKDTAAASPHGGIDIVVANAGISRPVDNSHFENPVACADDPDAPARPSTTTIDINITAAMHTAHLAMFWLPRNGGANKLNAARNATWQAVDESRDRCLLLLGSVAGLVPFVEQTQYTISKHAITGLFRCLRGSAWKHGIRVNMVCPYFISGSNMFPAAVEAVLLSGGAGGAQFPAVIDAATRLVADETIVGRALVIGPSVQDGDGPATLEGKAEKKAIWECYAEDYTDADMFVWRWVNIVNAVEKARGWYGVVADVLSILFRWK</sequence>
<protein>
    <submittedName>
        <fullName evidence="4">Uncharacterized protein</fullName>
    </submittedName>
</protein>
<comment type="similarity">
    <text evidence="1">Belongs to the short-chain dehydrogenases/reductases (SDR) family.</text>
</comment>
<evidence type="ECO:0000313" key="5">
    <source>
        <dbReference type="Proteomes" id="UP000045706"/>
    </source>
</evidence>
<dbReference type="InterPro" id="IPR036291">
    <property type="entry name" value="NAD(P)-bd_dom_sf"/>
</dbReference>
<dbReference type="Gene3D" id="3.40.50.720">
    <property type="entry name" value="NAD(P)-binding Rossmann-like Domain"/>
    <property type="match status" value="1"/>
</dbReference>
<proteinExistence type="inferred from homology"/>
<dbReference type="PANTHER" id="PTHR43180:SF16">
    <property type="entry name" value="BACILYSIN BIOSYNTHESIS OXIDOREDUCTASE BACC"/>
    <property type="match status" value="1"/>
</dbReference>
<keyword evidence="3" id="KW-0560">Oxidoreductase</keyword>
<dbReference type="Proteomes" id="UP000045706">
    <property type="component" value="Unassembled WGS sequence"/>
</dbReference>
<dbReference type="EMBL" id="CVQI01026224">
    <property type="protein sequence ID" value="CRK33935.1"/>
    <property type="molecule type" value="Genomic_DNA"/>
</dbReference>
<dbReference type="GO" id="GO:0016491">
    <property type="term" value="F:oxidoreductase activity"/>
    <property type="evidence" value="ECO:0007669"/>
    <property type="project" value="UniProtKB-KW"/>
</dbReference>
<reference evidence="5" key="1">
    <citation type="submission" date="2015-05" db="EMBL/GenBank/DDBJ databases">
        <authorList>
            <person name="Fogelqvist Johan"/>
        </authorList>
    </citation>
    <scope>NUCLEOTIDE SEQUENCE [LARGE SCALE GENOMIC DNA]</scope>
</reference>
<dbReference type="InterPro" id="IPR002347">
    <property type="entry name" value="SDR_fam"/>
</dbReference>
<gene>
    <name evidence="4" type="ORF">BN1723_014793</name>
</gene>
<dbReference type="PRINTS" id="PR00081">
    <property type="entry name" value="GDHRDH"/>
</dbReference>
<dbReference type="SUPFAM" id="SSF51735">
    <property type="entry name" value="NAD(P)-binding Rossmann-fold domains"/>
    <property type="match status" value="1"/>
</dbReference>
<dbReference type="PANTHER" id="PTHR43180">
    <property type="entry name" value="3-OXOACYL-(ACYL-CARRIER-PROTEIN) REDUCTASE (AFU_ORTHOLOGUE AFUA_6G11210)"/>
    <property type="match status" value="1"/>
</dbReference>
<evidence type="ECO:0000256" key="3">
    <source>
        <dbReference type="ARBA" id="ARBA00023002"/>
    </source>
</evidence>
<evidence type="ECO:0000313" key="4">
    <source>
        <dbReference type="EMBL" id="CRK33935.1"/>
    </source>
</evidence>
<evidence type="ECO:0000256" key="1">
    <source>
        <dbReference type="ARBA" id="ARBA00006484"/>
    </source>
</evidence>
<evidence type="ECO:0000256" key="2">
    <source>
        <dbReference type="ARBA" id="ARBA00022857"/>
    </source>
</evidence>
<dbReference type="Pfam" id="PF00106">
    <property type="entry name" value="adh_short"/>
    <property type="match status" value="2"/>
</dbReference>
<name>A0A0G4MIW9_VERLO</name>
<accession>A0A0G4MIW9</accession>
<dbReference type="PROSITE" id="PS00061">
    <property type="entry name" value="ADH_SHORT"/>
    <property type="match status" value="1"/>
</dbReference>